<feature type="transmembrane region" description="Helical" evidence="2">
    <location>
        <begin position="45"/>
        <end position="63"/>
    </location>
</feature>
<dbReference type="InterPro" id="IPR016181">
    <property type="entry name" value="Acyl_CoA_acyltransferase"/>
</dbReference>
<proteinExistence type="predicted"/>
<gene>
    <name evidence="4" type="ORF">RUM43_012938</name>
</gene>
<dbReference type="InterPro" id="IPR050769">
    <property type="entry name" value="NAT_camello-type"/>
</dbReference>
<keyword evidence="2" id="KW-0472">Membrane</keyword>
<dbReference type="PROSITE" id="PS51186">
    <property type="entry name" value="GNAT"/>
    <property type="match status" value="1"/>
</dbReference>
<evidence type="ECO:0000313" key="5">
    <source>
        <dbReference type="Proteomes" id="UP001372834"/>
    </source>
</evidence>
<dbReference type="Proteomes" id="UP001372834">
    <property type="component" value="Unassembled WGS sequence"/>
</dbReference>
<sequence length="263" mass="29925">MAEEDQFVVIRVYQKHDEKECFQLLREGVMSTVQPSFLTALTREVTFQIIITMAAVMFVFIGLSPTICILSIPATVVFIYVSVYIAHVKRASALAFDASDIEKTFLSSKYTCFWVAELYEISSPHKCSKQQNIAVIQQAQLDAILLDDKIYKKKIIGIVGVNRCDVMYESAWIRRMTINSKYQQMGIGTALLNEAINFCKNKGYQSIEVVTSECQDGARKLYLQKGFKLRQLYHKSILGPLVQVLMYQFTLAIPTNNAEKKVE</sequence>
<keyword evidence="2" id="KW-0812">Transmembrane</keyword>
<evidence type="ECO:0000313" key="4">
    <source>
        <dbReference type="EMBL" id="KAK6618547.1"/>
    </source>
</evidence>
<keyword evidence="1" id="KW-0808">Transferase</keyword>
<organism evidence="4 5">
    <name type="scientific">Polyplax serrata</name>
    <name type="common">Common mouse louse</name>
    <dbReference type="NCBI Taxonomy" id="468196"/>
    <lineage>
        <taxon>Eukaryota</taxon>
        <taxon>Metazoa</taxon>
        <taxon>Ecdysozoa</taxon>
        <taxon>Arthropoda</taxon>
        <taxon>Hexapoda</taxon>
        <taxon>Insecta</taxon>
        <taxon>Pterygota</taxon>
        <taxon>Neoptera</taxon>
        <taxon>Paraneoptera</taxon>
        <taxon>Psocodea</taxon>
        <taxon>Troctomorpha</taxon>
        <taxon>Phthiraptera</taxon>
        <taxon>Anoplura</taxon>
        <taxon>Polyplacidae</taxon>
        <taxon>Polyplax</taxon>
    </lineage>
</organism>
<name>A0AAN8S2V5_POLSC</name>
<feature type="transmembrane region" description="Helical" evidence="2">
    <location>
        <begin position="69"/>
        <end position="86"/>
    </location>
</feature>
<accession>A0AAN8S2V5</accession>
<dbReference type="Pfam" id="PF00583">
    <property type="entry name" value="Acetyltransf_1"/>
    <property type="match status" value="1"/>
</dbReference>
<dbReference type="AlphaFoldDB" id="A0AAN8S2V5"/>
<dbReference type="Gene3D" id="3.40.630.30">
    <property type="match status" value="1"/>
</dbReference>
<evidence type="ECO:0000256" key="1">
    <source>
        <dbReference type="ARBA" id="ARBA00022679"/>
    </source>
</evidence>
<dbReference type="PANTHER" id="PTHR13947:SF37">
    <property type="entry name" value="LD18367P"/>
    <property type="match status" value="1"/>
</dbReference>
<evidence type="ECO:0000259" key="3">
    <source>
        <dbReference type="PROSITE" id="PS51186"/>
    </source>
</evidence>
<dbReference type="CDD" id="cd04301">
    <property type="entry name" value="NAT_SF"/>
    <property type="match status" value="1"/>
</dbReference>
<evidence type="ECO:0000256" key="2">
    <source>
        <dbReference type="SAM" id="Phobius"/>
    </source>
</evidence>
<dbReference type="EMBL" id="JAWJWE010000041">
    <property type="protein sequence ID" value="KAK6618547.1"/>
    <property type="molecule type" value="Genomic_DNA"/>
</dbReference>
<dbReference type="SUPFAM" id="SSF55729">
    <property type="entry name" value="Acyl-CoA N-acyltransferases (Nat)"/>
    <property type="match status" value="1"/>
</dbReference>
<dbReference type="PANTHER" id="PTHR13947">
    <property type="entry name" value="GNAT FAMILY N-ACETYLTRANSFERASE"/>
    <property type="match status" value="1"/>
</dbReference>
<comment type="caution">
    <text evidence="4">The sequence shown here is derived from an EMBL/GenBank/DDBJ whole genome shotgun (WGS) entry which is preliminary data.</text>
</comment>
<dbReference type="InterPro" id="IPR000182">
    <property type="entry name" value="GNAT_dom"/>
</dbReference>
<feature type="domain" description="N-acetyltransferase" evidence="3">
    <location>
        <begin position="158"/>
        <end position="251"/>
    </location>
</feature>
<protein>
    <recommendedName>
        <fullName evidence="3">N-acetyltransferase domain-containing protein</fullName>
    </recommendedName>
</protein>
<keyword evidence="2" id="KW-1133">Transmembrane helix</keyword>
<reference evidence="4 5" key="1">
    <citation type="submission" date="2023-10" db="EMBL/GenBank/DDBJ databases">
        <title>Genomes of two closely related lineages of the louse Polyplax serrata with different host specificities.</title>
        <authorList>
            <person name="Martinu J."/>
            <person name="Tarabai H."/>
            <person name="Stefka J."/>
            <person name="Hypsa V."/>
        </authorList>
    </citation>
    <scope>NUCLEOTIDE SEQUENCE [LARGE SCALE GENOMIC DNA]</scope>
    <source>
        <strain evidence="4">HR10_N</strain>
    </source>
</reference>
<dbReference type="GO" id="GO:0008080">
    <property type="term" value="F:N-acetyltransferase activity"/>
    <property type="evidence" value="ECO:0007669"/>
    <property type="project" value="InterPro"/>
</dbReference>